<evidence type="ECO:0000313" key="2">
    <source>
        <dbReference type="Proteomes" id="UP000009014"/>
    </source>
</evidence>
<proteinExistence type="predicted"/>
<evidence type="ECO:0000313" key="1">
    <source>
        <dbReference type="EMBL" id="AFN39071.1"/>
    </source>
</evidence>
<dbReference type="KEGG" id="vg:14296430"/>
<sequence length="501" mass="55309">MNTLPTGTAGQAVIDAARNFALTGSGFDAMCRAIEAYETAPPVEQHEPTCQTCNDRGMVGGFVNAENGYDGEPCPDCAVEQHEAAPADDVARNVEHTTPPVEALQRAIKNAYIKPEHEEIGREYFGLGFMAGARAVTDAPSIAQPAPSAPLEGTGNGADERAAFSLNPLQLRWIMDHIRDAYEAGYRDARSNRAIPDDNFPGYRGLEIERSGGKSLAEILERTASPARAPRTEVAGAEGEEPGAVLPRFPVELRKMWSGNEVQRWIDERMKPRFKVLRNALEHIVKVSRGSRGQSRRNRWIELRALGALNGTDEWRTVDLPKNGEGVRRRLEHEIGELQAVKQELQKALAYWMPKVFDERSAHDAYLLVGYEGETEESWGEKMQAELARLNAIINAPQSGDFLRAVSTEAEHQRQRWGHHDAGKLPGDWYRLVGYLAHKALLAILRNDHEKAEHHVITTAAALANWHRAMPCNTVAPATPAPSTPYAWRDTGPLETGEGCA</sequence>
<dbReference type="RefSeq" id="YP_007236748.1">
    <property type="nucleotide sequence ID" value="NC_019917.1"/>
</dbReference>
<organism evidence="1 2">
    <name type="scientific">Burkholderia phage BcepMigl</name>
    <dbReference type="NCBI Taxonomy" id="2886899"/>
    <lineage>
        <taxon>Viruses</taxon>
        <taxon>Duplodnaviria</taxon>
        <taxon>Heunggongvirae</taxon>
        <taxon>Uroviricota</taxon>
        <taxon>Caudoviricetes</taxon>
        <taxon>Lessievirus</taxon>
        <taxon>Lessievirus bcepmigl</taxon>
    </lineage>
</organism>
<dbReference type="EMBL" id="JX104231">
    <property type="protein sequence ID" value="AFN39071.1"/>
    <property type="molecule type" value="Genomic_DNA"/>
</dbReference>
<accession>I6XGB0</accession>
<reference evidence="1 2" key="1">
    <citation type="submission" date="2012-05" db="EMBL/GenBank/DDBJ databases">
        <title>Complete genome of the Bcep22-like bacteriophage BcepMigl.</title>
        <authorList>
            <person name="Gill J.J."/>
            <person name="Migl D.M."/>
            <person name="Summer E.J."/>
            <person name="Gonzlaez C.F."/>
            <person name="Young R."/>
        </authorList>
    </citation>
    <scope>NUCLEOTIDE SEQUENCE [LARGE SCALE GENOMIC DNA]</scope>
</reference>
<dbReference type="GeneID" id="14296430"/>
<keyword evidence="2" id="KW-1185">Reference proteome</keyword>
<name>I6XGB0_9CAUD</name>
<gene>
    <name evidence="1" type="ORF">BcepMigl_gp02</name>
</gene>
<protein>
    <submittedName>
        <fullName evidence="1">Uncharacterized protein</fullName>
    </submittedName>
</protein>
<dbReference type="Proteomes" id="UP000009014">
    <property type="component" value="Segment"/>
</dbReference>
<dbReference type="OrthoDB" id="30151at10239"/>